<organism evidence="1 2">
    <name type="scientific">Colletotrichum zoysiae</name>
    <dbReference type="NCBI Taxonomy" id="1216348"/>
    <lineage>
        <taxon>Eukaryota</taxon>
        <taxon>Fungi</taxon>
        <taxon>Dikarya</taxon>
        <taxon>Ascomycota</taxon>
        <taxon>Pezizomycotina</taxon>
        <taxon>Sordariomycetes</taxon>
        <taxon>Hypocreomycetidae</taxon>
        <taxon>Glomerellales</taxon>
        <taxon>Glomerellaceae</taxon>
        <taxon>Colletotrichum</taxon>
        <taxon>Colletotrichum graminicola species complex</taxon>
    </lineage>
</organism>
<sequence length="152" mass="16638">MSVMAGMTELIGVRGIGIHSIATRKKPAMSVPWCEALQPVDEEKRFASRGAGFPWLSNSMTDLHSLPSIASSCAVIAAYLGESWGTRPAKQSYPRHCFCSCSGPGLWHGWTHTYTRCRASPPPVRPAQVGEVQIKFSYAMLRATRPLPRHGV</sequence>
<proteinExistence type="predicted"/>
<accession>A0AAD9HTP8</accession>
<evidence type="ECO:0000313" key="2">
    <source>
        <dbReference type="Proteomes" id="UP001232148"/>
    </source>
</evidence>
<dbReference type="EMBL" id="MU842812">
    <property type="protein sequence ID" value="KAK2034848.1"/>
    <property type="molecule type" value="Genomic_DNA"/>
</dbReference>
<gene>
    <name evidence="1" type="ORF">LX32DRAFT_340897</name>
</gene>
<name>A0AAD9HTP8_9PEZI</name>
<keyword evidence="2" id="KW-1185">Reference proteome</keyword>
<reference evidence="1" key="1">
    <citation type="submission" date="2021-06" db="EMBL/GenBank/DDBJ databases">
        <title>Comparative genomics, transcriptomics and evolutionary studies reveal genomic signatures of adaptation to plant cell wall in hemibiotrophic fungi.</title>
        <authorList>
            <consortium name="DOE Joint Genome Institute"/>
            <person name="Baroncelli R."/>
            <person name="Diaz J.F."/>
            <person name="Benocci T."/>
            <person name="Peng M."/>
            <person name="Battaglia E."/>
            <person name="Haridas S."/>
            <person name="Andreopoulos W."/>
            <person name="Labutti K."/>
            <person name="Pangilinan J."/>
            <person name="Floch G.L."/>
            <person name="Makela M.R."/>
            <person name="Henrissat B."/>
            <person name="Grigoriev I.V."/>
            <person name="Crouch J.A."/>
            <person name="De Vries R.P."/>
            <person name="Sukno S.A."/>
            <person name="Thon M.R."/>
        </authorList>
    </citation>
    <scope>NUCLEOTIDE SEQUENCE</scope>
    <source>
        <strain evidence="1">MAFF235873</strain>
    </source>
</reference>
<evidence type="ECO:0000313" key="1">
    <source>
        <dbReference type="EMBL" id="KAK2034848.1"/>
    </source>
</evidence>
<dbReference type="Proteomes" id="UP001232148">
    <property type="component" value="Unassembled WGS sequence"/>
</dbReference>
<dbReference type="AlphaFoldDB" id="A0AAD9HTP8"/>
<comment type="caution">
    <text evidence="1">The sequence shown here is derived from an EMBL/GenBank/DDBJ whole genome shotgun (WGS) entry which is preliminary data.</text>
</comment>
<protein>
    <submittedName>
        <fullName evidence="1">Uncharacterized protein</fullName>
    </submittedName>
</protein>